<dbReference type="EMBL" id="RDBF01000005">
    <property type="protein sequence ID" value="RLV55839.1"/>
    <property type="molecule type" value="Genomic_DNA"/>
</dbReference>
<feature type="coiled-coil region" evidence="1">
    <location>
        <begin position="649"/>
        <end position="702"/>
    </location>
</feature>
<dbReference type="GO" id="GO:0016887">
    <property type="term" value="F:ATP hydrolysis activity"/>
    <property type="evidence" value="ECO:0007669"/>
    <property type="project" value="InterPro"/>
</dbReference>
<evidence type="ECO:0000313" key="3">
    <source>
        <dbReference type="EMBL" id="RLV55839.1"/>
    </source>
</evidence>
<keyword evidence="4" id="KW-1185">Reference proteome</keyword>
<dbReference type="GO" id="GO:0006302">
    <property type="term" value="P:double-strand break repair"/>
    <property type="evidence" value="ECO:0007669"/>
    <property type="project" value="InterPro"/>
</dbReference>
<sequence>MVLENFRGIEGPREIVFAERGITLVEGPNEAGKSSIAEALRLVRDFKASSQAADVRAVRPTHVQADPRVEIEVRSGPYHLVYAKTFGRKGTTRLTVHAPRPESHTGDAAHDRASAIFAETVDAELWRALHLVQGQPLDQPVLADLEPLHLALAERDAGEGAEVHADVLDRVEAEYLTYFTATGRPTGDYARLRDALDAAVAREREAQAEVENVARLVEKHERLRLRRDDLAVELAEQRKEAQSLRDRSDALDQLRDECREARQVAHGADQSALAARRAQQRRSELLQEFEAAEQALSQAEEAAAAAQAELEELEARPVPGDPDGAIDAAREALDDAAARLDAARAESEWRRAKERLDRARAAVQCLTEASETLAQHSVTADVLTAIGDAHTQWRTAEARSLAGAPQVRIERLGEAIPTVDGAPLAGDTAEMAALRTTVVEVADGVRVTVAPDAEIAERADDAEQARRAYERLLAQVGATDLDDARGRAAQRDEAQRQVDSATAELRAALDGATEAELAADVAALDQRRSQVDDVPEVNEARAAHELAKQRYEHVVRDSQQAREERARRAAVAQALRDRVVSAGADVAQAAARLDRAAAALDAARAEASDDDVAAALERADEARIQALATVEALDRDLREHGADQIAADLATAEEVLGSTERRAQQLAEELVGVDAQLELLGRDGLQDAANRAAEQVADLERRWASMDARARAARRLHTTLAEHAQRARQRYVRPFREAIVDLGRTVFGEGFDVEISDDLAIVSRTLDGRTVPFSSLSGGAREQLGVLGRVATARLVSEESGAPVVLDDALGYADPIRR</sequence>
<dbReference type="Pfam" id="PF13476">
    <property type="entry name" value="AAA_23"/>
    <property type="match status" value="1"/>
</dbReference>
<accession>A0A3L8PM06</accession>
<name>A0A3L8PM06_9ACTN</name>
<feature type="domain" description="Rad50/SbcC-type AAA" evidence="2">
    <location>
        <begin position="2"/>
        <end position="43"/>
    </location>
</feature>
<gene>
    <name evidence="3" type="ORF">D9V41_07965</name>
</gene>
<dbReference type="InterPro" id="IPR027417">
    <property type="entry name" value="P-loop_NTPase"/>
</dbReference>
<dbReference type="Gene3D" id="3.40.50.300">
    <property type="entry name" value="P-loop containing nucleotide triphosphate hydrolases"/>
    <property type="match status" value="2"/>
</dbReference>
<dbReference type="Proteomes" id="UP000282515">
    <property type="component" value="Unassembled WGS sequence"/>
</dbReference>
<proteinExistence type="predicted"/>
<dbReference type="PANTHER" id="PTHR41259:SF1">
    <property type="entry name" value="DOUBLE-STRAND BREAK REPAIR RAD50 ATPASE, PUTATIVE-RELATED"/>
    <property type="match status" value="1"/>
</dbReference>
<dbReference type="PANTHER" id="PTHR41259">
    <property type="entry name" value="DOUBLE-STRAND BREAK REPAIR RAD50 ATPASE, PUTATIVE-RELATED"/>
    <property type="match status" value="1"/>
</dbReference>
<feature type="coiled-coil region" evidence="1">
    <location>
        <begin position="189"/>
        <end position="362"/>
    </location>
</feature>
<evidence type="ECO:0000256" key="1">
    <source>
        <dbReference type="SAM" id="Coils"/>
    </source>
</evidence>
<protein>
    <recommendedName>
        <fullName evidence="2">Rad50/SbcC-type AAA domain-containing protein</fullName>
    </recommendedName>
</protein>
<reference evidence="3 4" key="1">
    <citation type="submission" date="2018-10" db="EMBL/GenBank/DDBJ databases">
        <title>Aeromicrobium sp. 9W16Y-2 whole genome shotgun sequence.</title>
        <authorList>
            <person name="Li F."/>
        </authorList>
    </citation>
    <scope>NUCLEOTIDE SEQUENCE [LARGE SCALE GENOMIC DNA]</scope>
    <source>
        <strain evidence="3 4">9W16Y-2</strain>
    </source>
</reference>
<keyword evidence="1" id="KW-0175">Coiled coil</keyword>
<evidence type="ECO:0000259" key="2">
    <source>
        <dbReference type="Pfam" id="PF13476"/>
    </source>
</evidence>
<feature type="non-terminal residue" evidence="3">
    <location>
        <position position="818"/>
    </location>
</feature>
<organism evidence="3 4">
    <name type="scientific">Aeromicrobium phragmitis</name>
    <dbReference type="NCBI Taxonomy" id="2478914"/>
    <lineage>
        <taxon>Bacteria</taxon>
        <taxon>Bacillati</taxon>
        <taxon>Actinomycetota</taxon>
        <taxon>Actinomycetes</taxon>
        <taxon>Propionibacteriales</taxon>
        <taxon>Nocardioidaceae</taxon>
        <taxon>Aeromicrobium</taxon>
    </lineage>
</organism>
<dbReference type="InterPro" id="IPR038729">
    <property type="entry name" value="Rad50/SbcC_AAA"/>
</dbReference>
<evidence type="ECO:0000313" key="4">
    <source>
        <dbReference type="Proteomes" id="UP000282515"/>
    </source>
</evidence>
<comment type="caution">
    <text evidence="3">The sequence shown here is derived from an EMBL/GenBank/DDBJ whole genome shotgun (WGS) entry which is preliminary data.</text>
</comment>
<feature type="coiled-coil region" evidence="1">
    <location>
        <begin position="455"/>
        <end position="511"/>
    </location>
</feature>
<dbReference type="AlphaFoldDB" id="A0A3L8PM06"/>
<dbReference type="SUPFAM" id="SSF52540">
    <property type="entry name" value="P-loop containing nucleoside triphosphate hydrolases"/>
    <property type="match status" value="1"/>
</dbReference>